<dbReference type="EMBL" id="CALNXJ010000009">
    <property type="protein sequence ID" value="CAH3103763.1"/>
    <property type="molecule type" value="Genomic_DNA"/>
</dbReference>
<evidence type="ECO:0000256" key="4">
    <source>
        <dbReference type="ARBA" id="ARBA00022692"/>
    </source>
</evidence>
<feature type="repeat" description="ANK" evidence="12">
    <location>
        <begin position="418"/>
        <end position="450"/>
    </location>
</feature>
<keyword evidence="5" id="KW-0677">Repeat</keyword>
<feature type="transmembrane region" description="Helical" evidence="15">
    <location>
        <begin position="1032"/>
        <end position="1053"/>
    </location>
</feature>
<feature type="repeat" description="ANK" evidence="12">
    <location>
        <begin position="655"/>
        <end position="687"/>
    </location>
</feature>
<evidence type="ECO:0000256" key="8">
    <source>
        <dbReference type="ARBA" id="ARBA00023065"/>
    </source>
</evidence>
<dbReference type="GO" id="GO:0005216">
    <property type="term" value="F:monoatomic ion channel activity"/>
    <property type="evidence" value="ECO:0007669"/>
    <property type="project" value="InterPro"/>
</dbReference>
<feature type="compositionally biased region" description="Polar residues" evidence="14">
    <location>
        <begin position="1205"/>
        <end position="1223"/>
    </location>
</feature>
<evidence type="ECO:0000259" key="16">
    <source>
        <dbReference type="Pfam" id="PF00520"/>
    </source>
</evidence>
<feature type="transmembrane region" description="Helical" evidence="15">
    <location>
        <begin position="960"/>
        <end position="982"/>
    </location>
</feature>
<feature type="repeat" description="ANK" evidence="12">
    <location>
        <begin position="451"/>
        <end position="483"/>
    </location>
</feature>
<evidence type="ECO:0000256" key="2">
    <source>
        <dbReference type="ARBA" id="ARBA00022448"/>
    </source>
</evidence>
<feature type="repeat" description="ANK" evidence="12">
    <location>
        <begin position="520"/>
        <end position="552"/>
    </location>
</feature>
<keyword evidence="9 15" id="KW-0472">Membrane</keyword>
<feature type="coiled-coil region" evidence="13">
    <location>
        <begin position="1142"/>
        <end position="1169"/>
    </location>
</feature>
<feature type="repeat" description="ANK" evidence="12">
    <location>
        <begin position="348"/>
        <end position="380"/>
    </location>
</feature>
<keyword evidence="11" id="KW-0407">Ion channel</keyword>
<comment type="caution">
    <text evidence="17">The sequence shown here is derived from an EMBL/GenBank/DDBJ whole genome shotgun (WGS) entry which is preliminary data.</text>
</comment>
<evidence type="ECO:0000313" key="18">
    <source>
        <dbReference type="Proteomes" id="UP001159428"/>
    </source>
</evidence>
<feature type="transmembrane region" description="Helical" evidence="15">
    <location>
        <begin position="886"/>
        <end position="902"/>
    </location>
</feature>
<dbReference type="PANTHER" id="PTHR47143:SF1">
    <property type="entry name" value="ION_TRANS DOMAIN-CONTAINING PROTEIN"/>
    <property type="match status" value="1"/>
</dbReference>
<gene>
    <name evidence="17" type="ORF">PMEA_00035272</name>
</gene>
<feature type="repeat" description="ANK" evidence="12">
    <location>
        <begin position="620"/>
        <end position="640"/>
    </location>
</feature>
<feature type="repeat" description="ANK" evidence="12">
    <location>
        <begin position="201"/>
        <end position="233"/>
    </location>
</feature>
<evidence type="ECO:0000256" key="1">
    <source>
        <dbReference type="ARBA" id="ARBA00004141"/>
    </source>
</evidence>
<dbReference type="Pfam" id="PF00023">
    <property type="entry name" value="Ank"/>
    <property type="match status" value="3"/>
</dbReference>
<proteinExistence type="predicted"/>
<evidence type="ECO:0000256" key="10">
    <source>
        <dbReference type="ARBA" id="ARBA00023180"/>
    </source>
</evidence>
<keyword evidence="2" id="KW-0813">Transport</keyword>
<dbReference type="PRINTS" id="PR01415">
    <property type="entry name" value="ANKYRIN"/>
</dbReference>
<dbReference type="Pfam" id="PF12796">
    <property type="entry name" value="Ank_2"/>
    <property type="match status" value="4"/>
</dbReference>
<dbReference type="GO" id="GO:1902495">
    <property type="term" value="C:transmembrane transporter complex"/>
    <property type="evidence" value="ECO:0007669"/>
    <property type="project" value="TreeGrafter"/>
</dbReference>
<feature type="domain" description="Ion transport" evidence="16">
    <location>
        <begin position="824"/>
        <end position="1064"/>
    </location>
</feature>
<evidence type="ECO:0000256" key="7">
    <source>
        <dbReference type="ARBA" id="ARBA00023043"/>
    </source>
</evidence>
<keyword evidence="10" id="KW-0325">Glycoprotein</keyword>
<evidence type="ECO:0000256" key="15">
    <source>
        <dbReference type="SAM" id="Phobius"/>
    </source>
</evidence>
<evidence type="ECO:0000256" key="12">
    <source>
        <dbReference type="PROSITE-ProRule" id="PRU00023"/>
    </source>
</evidence>
<dbReference type="PROSITE" id="PS50088">
    <property type="entry name" value="ANK_REPEAT"/>
    <property type="match status" value="9"/>
</dbReference>
<keyword evidence="18" id="KW-1185">Reference proteome</keyword>
<keyword evidence="7 12" id="KW-0040">ANK repeat</keyword>
<dbReference type="SUPFAM" id="SSF48403">
    <property type="entry name" value="Ankyrin repeat"/>
    <property type="match status" value="2"/>
</dbReference>
<dbReference type="InterPro" id="IPR036770">
    <property type="entry name" value="Ankyrin_rpt-contain_sf"/>
</dbReference>
<dbReference type="PROSITE" id="PS50297">
    <property type="entry name" value="ANK_REP_REGION"/>
    <property type="match status" value="7"/>
</dbReference>
<evidence type="ECO:0000256" key="6">
    <source>
        <dbReference type="ARBA" id="ARBA00022989"/>
    </source>
</evidence>
<evidence type="ECO:0000256" key="14">
    <source>
        <dbReference type="SAM" id="MobiDB-lite"/>
    </source>
</evidence>
<dbReference type="InterPro" id="IPR052076">
    <property type="entry name" value="TRP_cation_channel"/>
</dbReference>
<dbReference type="PANTHER" id="PTHR47143">
    <property type="entry name" value="TRANSIENT RECEPTOR POTENTIAL CATION CHANNEL PROTEIN PAINLESS"/>
    <property type="match status" value="1"/>
</dbReference>
<feature type="repeat" description="ANK" evidence="12">
    <location>
        <begin position="268"/>
        <end position="303"/>
    </location>
</feature>
<dbReference type="Pfam" id="PF00520">
    <property type="entry name" value="Ion_trans"/>
    <property type="match status" value="1"/>
</dbReference>
<dbReference type="Gene3D" id="1.25.40.20">
    <property type="entry name" value="Ankyrin repeat-containing domain"/>
    <property type="match status" value="4"/>
</dbReference>
<comment type="subcellular location">
    <subcellularLocation>
        <location evidence="1">Membrane</location>
        <topology evidence="1">Multi-pass membrane protein</topology>
    </subcellularLocation>
</comment>
<name>A0AAU9W6C9_9CNID</name>
<reference evidence="17 18" key="1">
    <citation type="submission" date="2022-05" db="EMBL/GenBank/DDBJ databases">
        <authorList>
            <consortium name="Genoscope - CEA"/>
            <person name="William W."/>
        </authorList>
    </citation>
    <scope>NUCLEOTIDE SEQUENCE [LARGE SCALE GENOMIC DNA]</scope>
</reference>
<protein>
    <recommendedName>
        <fullName evidence="16">Ion transport domain-containing protein</fullName>
    </recommendedName>
</protein>
<keyword evidence="6 15" id="KW-1133">Transmembrane helix</keyword>
<feature type="region of interest" description="Disordered" evidence="14">
    <location>
        <begin position="1195"/>
        <end position="1229"/>
    </location>
</feature>
<keyword evidence="3" id="KW-0716">Sensory transduction</keyword>
<dbReference type="InterPro" id="IPR002110">
    <property type="entry name" value="Ankyrin_rpt"/>
</dbReference>
<dbReference type="InterPro" id="IPR005821">
    <property type="entry name" value="Ion_trans_dom"/>
</dbReference>
<accession>A0AAU9W6C9</accession>
<sequence>MATNWDKVKYISRVRPDSDYGLFDDCNDSLDECDVRVKINEVLREPNENGSETLVHRLHPSSTHLQTNLKRSSRDGLCLSVPQDIGRRSILRLHRENSNEVAIEKTSVRTSVSMNLLPRYGSDLNADILARPQPFVKTNRRAFVKDLFFKQEEGDSYYKLKSGDYGENERETFHTLSRKGNTEELRALLQQNEDIDKKDSYGKTALHCAISAGQVNTVKFLLHNHANPNLKDHREEAALHAAVRTGNVEMVEALLNHKTTNVNIEGRGKYTPLHNAAHLEHRNALEICQKLLDCGAKVTAKATDHMTPLSVAAQKGSADIMALFFEKCYEVQRGTKQKLDLLYGVDSEGSSLLHLAIDSGVLKAVKLCLKHGCSVTAVKRLNGGTPIHFACRLGAPVILQCLYEHEPAAFQHALLDKEFMTPLHRCAMYNHISVVKFLVEHGVDLNPRDREKCTPLLLAAAHGCSAVVSLLLESGADVTSEDDKKRTALHWAVGQDRTIERLLKDTRVQELKLVNQQDITGATALHYAAQGGFLKSVLLLLKNGTDASLKNNKLETPLHLAASHGWLPIVKKLMEGRQTRLMNVGNFNDHTPLHLAASNGQDKVVKFLLDRGATIERDTDGRTPLHFAAAKGSLKSVQLICSSNPNCINVEDNADQDTALHLASKNGHAAIVTYLLSHDSQNVTYNAYNQNALDVAIEAGKEPVVMCIGDHLRWRELCHRVEEGLTQLQSLIIKMPLAAEKFLDKCVEESGDKEKSEDYSITYDFMLLQGMPDLRKNDPKKYLDSLHTMVKYKRVNCLSHPVTGAMMNIKWRSVGWKAYTMNLGFYILFLVMLTIMTVLLADEEKLNSLLDIPRFTIVVMSLFHLLKEIFQIWDEKFKYLLKIDNWMEWFLYMTSLVYMFQYSGKLDTDPNSEKDQYSYSLKAVAATAIFIAWVIFVLYLRRFSTFGIYIIMMTNIIKTLVKIIILFIPFVIAFGIPFFLLLRERFKDKSNEATMYLFDRLPYSLFTTFMLILGEMKYPHTVFKYQPLPYPWISYVVYIIFCVCMPIIIKNLLIGLSVGDVNRILQSAKMEQHGMQVELLLELERATPRKVLRKIWVPYCVEYPNKRRTWRQKLVEFGSPKRHTANQQTYVNPALVLISDKVTKLGEKVDQQEDKLQNIIRLLGRLDQRLTEMSPAGKPLTSATDEKPALARETPMVPFSGYAQERQSTRMTRRPSTVKTNQYDFMKRK</sequence>
<dbReference type="Proteomes" id="UP001159428">
    <property type="component" value="Unassembled WGS sequence"/>
</dbReference>
<evidence type="ECO:0000256" key="3">
    <source>
        <dbReference type="ARBA" id="ARBA00022606"/>
    </source>
</evidence>
<evidence type="ECO:0000256" key="5">
    <source>
        <dbReference type="ARBA" id="ARBA00022737"/>
    </source>
</evidence>
<dbReference type="AlphaFoldDB" id="A0AAU9W6C9"/>
<feature type="repeat" description="ANK" evidence="12">
    <location>
        <begin position="588"/>
        <end position="620"/>
    </location>
</feature>
<keyword evidence="8" id="KW-0406">Ion transport</keyword>
<feature type="transmembrane region" description="Helical" evidence="15">
    <location>
        <begin position="823"/>
        <end position="841"/>
    </location>
</feature>
<evidence type="ECO:0000256" key="13">
    <source>
        <dbReference type="SAM" id="Coils"/>
    </source>
</evidence>
<organism evidence="17 18">
    <name type="scientific">Pocillopora meandrina</name>
    <dbReference type="NCBI Taxonomy" id="46732"/>
    <lineage>
        <taxon>Eukaryota</taxon>
        <taxon>Metazoa</taxon>
        <taxon>Cnidaria</taxon>
        <taxon>Anthozoa</taxon>
        <taxon>Hexacorallia</taxon>
        <taxon>Scleractinia</taxon>
        <taxon>Astrocoeniina</taxon>
        <taxon>Pocilloporidae</taxon>
        <taxon>Pocillopora</taxon>
    </lineage>
</organism>
<evidence type="ECO:0000313" key="17">
    <source>
        <dbReference type="EMBL" id="CAH3103763.1"/>
    </source>
</evidence>
<evidence type="ECO:0000256" key="11">
    <source>
        <dbReference type="ARBA" id="ARBA00023303"/>
    </source>
</evidence>
<dbReference type="SMART" id="SM00248">
    <property type="entry name" value="ANK"/>
    <property type="match status" value="16"/>
</dbReference>
<feature type="transmembrane region" description="Helical" evidence="15">
    <location>
        <begin position="923"/>
        <end position="940"/>
    </location>
</feature>
<evidence type="ECO:0000256" key="9">
    <source>
        <dbReference type="ARBA" id="ARBA00023136"/>
    </source>
</evidence>
<keyword evidence="13" id="KW-0175">Coiled coil</keyword>
<keyword evidence="4 15" id="KW-0812">Transmembrane</keyword>